<evidence type="ECO:0000313" key="6">
    <source>
        <dbReference type="EMBL" id="EDS42606.1"/>
    </source>
</evidence>
<evidence type="ECO:0000313" key="8">
    <source>
        <dbReference type="Proteomes" id="UP000002320"/>
    </source>
</evidence>
<dbReference type="HOGENOM" id="CLU_2123452_0_0_1"/>
<evidence type="ECO:0000256" key="1">
    <source>
        <dbReference type="ARBA" id="ARBA00022723"/>
    </source>
</evidence>
<gene>
    <name evidence="7" type="primary">6049181</name>
    <name evidence="6" type="ORF">CpipJ_CPIJ015562</name>
</gene>
<dbReference type="PROSITE" id="PS50089">
    <property type="entry name" value="ZF_RING_2"/>
    <property type="match status" value="1"/>
</dbReference>
<dbReference type="VEuPathDB" id="VectorBase:CPIJ015562"/>
<keyword evidence="2 4" id="KW-0863">Zinc-finger</keyword>
<dbReference type="EnsemblMetazoa" id="CPIJ015562-RA">
    <property type="protein sequence ID" value="CPIJ015562-PA"/>
    <property type="gene ID" value="CPIJ015562"/>
</dbReference>
<dbReference type="AlphaFoldDB" id="B0X8L4"/>
<dbReference type="Proteomes" id="UP000002320">
    <property type="component" value="Unassembled WGS sequence"/>
</dbReference>
<protein>
    <submittedName>
        <fullName evidence="6">Predicted protein</fullName>
    </submittedName>
</protein>
<dbReference type="InterPro" id="IPR001841">
    <property type="entry name" value="Znf_RING"/>
</dbReference>
<proteinExistence type="predicted"/>
<dbReference type="PANTHER" id="PTHR45969">
    <property type="entry name" value="RING ZINC FINGER PROTEIN-RELATED"/>
    <property type="match status" value="1"/>
</dbReference>
<name>B0X8L4_CULQU</name>
<reference evidence="6" key="1">
    <citation type="submission" date="2007-03" db="EMBL/GenBank/DDBJ databases">
        <title>Annotation of Culex pipiens quinquefasciatus.</title>
        <authorList>
            <consortium name="The Broad Institute Genome Sequencing Platform"/>
            <person name="Atkinson P.W."/>
            <person name="Hemingway J."/>
            <person name="Christensen B.M."/>
            <person name="Higgs S."/>
            <person name="Kodira C."/>
            <person name="Hannick L."/>
            <person name="Megy K."/>
            <person name="O'Leary S."/>
            <person name="Pearson M."/>
            <person name="Haas B.J."/>
            <person name="Mauceli E."/>
            <person name="Wortman J.R."/>
            <person name="Lee N.H."/>
            <person name="Guigo R."/>
            <person name="Stanke M."/>
            <person name="Alvarado L."/>
            <person name="Amedeo P."/>
            <person name="Antoine C.H."/>
            <person name="Arensburger P."/>
            <person name="Bidwell S.L."/>
            <person name="Crawford M."/>
            <person name="Camaro F."/>
            <person name="Devon K."/>
            <person name="Engels R."/>
            <person name="Hammond M."/>
            <person name="Howarth C."/>
            <person name="Koehrsen M."/>
            <person name="Lawson D."/>
            <person name="Montgomery P."/>
            <person name="Nene V."/>
            <person name="Nusbaum C."/>
            <person name="Puiu D."/>
            <person name="Romero-Severson J."/>
            <person name="Severson D.W."/>
            <person name="Shumway M."/>
            <person name="Sisk P."/>
            <person name="Stolte C."/>
            <person name="Zeng Q."/>
            <person name="Eisenstadt E."/>
            <person name="Fraser-Liggett C."/>
            <person name="Strausberg R."/>
            <person name="Galagan J."/>
            <person name="Birren B."/>
            <person name="Collins F.H."/>
        </authorList>
    </citation>
    <scope>NUCLEOTIDE SEQUENCE [LARGE SCALE GENOMIC DNA]</scope>
    <source>
        <strain evidence="6">JHB</strain>
    </source>
</reference>
<dbReference type="PANTHER" id="PTHR45969:SF69">
    <property type="entry name" value="FINGER DOMAIN PROTEIN, PUTATIVE (AFU_ORTHOLOGUE AFUA_3G12190)-RELATED"/>
    <property type="match status" value="1"/>
</dbReference>
<keyword evidence="8" id="KW-1185">Reference proteome</keyword>
<dbReference type="Pfam" id="PF13639">
    <property type="entry name" value="zf-RING_2"/>
    <property type="match status" value="1"/>
</dbReference>
<dbReference type="GO" id="GO:0008270">
    <property type="term" value="F:zinc ion binding"/>
    <property type="evidence" value="ECO:0007669"/>
    <property type="project" value="UniProtKB-KW"/>
</dbReference>
<dbReference type="Gene3D" id="3.30.40.10">
    <property type="entry name" value="Zinc/RING finger domain, C3HC4 (zinc finger)"/>
    <property type="match status" value="1"/>
</dbReference>
<evidence type="ECO:0000313" key="7">
    <source>
        <dbReference type="EnsemblMetazoa" id="CPIJ015562-PA"/>
    </source>
</evidence>
<dbReference type="SUPFAM" id="SSF57850">
    <property type="entry name" value="RING/U-box"/>
    <property type="match status" value="1"/>
</dbReference>
<sequence>MTDLRDRECAICFDELSPRTSVVRLLCRHRFHDLCILRWVKKSPVCPFCSRKTTVRAVQGIIRRRSNRNNPMGGGKGKRELLPQAVPQVPVSVPGQEIPQVVQVPTVDLTRDSL</sequence>
<feature type="domain" description="RING-type" evidence="5">
    <location>
        <begin position="9"/>
        <end position="50"/>
    </location>
</feature>
<dbReference type="EMBL" id="DS232492">
    <property type="protein sequence ID" value="EDS42606.1"/>
    <property type="molecule type" value="Genomic_DNA"/>
</dbReference>
<dbReference type="KEGG" id="cqu:CpipJ_CPIJ015562"/>
<dbReference type="GO" id="GO:0061630">
    <property type="term" value="F:ubiquitin protein ligase activity"/>
    <property type="evidence" value="ECO:0007669"/>
    <property type="project" value="TreeGrafter"/>
</dbReference>
<organism>
    <name type="scientific">Culex quinquefasciatus</name>
    <name type="common">Southern house mosquito</name>
    <name type="synonym">Culex pungens</name>
    <dbReference type="NCBI Taxonomy" id="7176"/>
    <lineage>
        <taxon>Eukaryota</taxon>
        <taxon>Metazoa</taxon>
        <taxon>Ecdysozoa</taxon>
        <taxon>Arthropoda</taxon>
        <taxon>Hexapoda</taxon>
        <taxon>Insecta</taxon>
        <taxon>Pterygota</taxon>
        <taxon>Neoptera</taxon>
        <taxon>Endopterygota</taxon>
        <taxon>Diptera</taxon>
        <taxon>Nematocera</taxon>
        <taxon>Culicoidea</taxon>
        <taxon>Culicidae</taxon>
        <taxon>Culicinae</taxon>
        <taxon>Culicini</taxon>
        <taxon>Culex</taxon>
        <taxon>Culex</taxon>
    </lineage>
</organism>
<keyword evidence="3" id="KW-0862">Zinc</keyword>
<evidence type="ECO:0000259" key="5">
    <source>
        <dbReference type="PROSITE" id="PS50089"/>
    </source>
</evidence>
<evidence type="ECO:0000256" key="4">
    <source>
        <dbReference type="PROSITE-ProRule" id="PRU00175"/>
    </source>
</evidence>
<dbReference type="InParanoid" id="B0X8L4"/>
<evidence type="ECO:0000256" key="2">
    <source>
        <dbReference type="ARBA" id="ARBA00022771"/>
    </source>
</evidence>
<dbReference type="SMART" id="SM00184">
    <property type="entry name" value="RING"/>
    <property type="match status" value="1"/>
</dbReference>
<dbReference type="GO" id="GO:0016567">
    <property type="term" value="P:protein ubiquitination"/>
    <property type="evidence" value="ECO:0007669"/>
    <property type="project" value="TreeGrafter"/>
</dbReference>
<evidence type="ECO:0000256" key="3">
    <source>
        <dbReference type="ARBA" id="ARBA00022833"/>
    </source>
</evidence>
<dbReference type="InterPro" id="IPR013083">
    <property type="entry name" value="Znf_RING/FYVE/PHD"/>
</dbReference>
<keyword evidence="1" id="KW-0479">Metal-binding</keyword>
<reference evidence="7" key="2">
    <citation type="submission" date="2020-05" db="UniProtKB">
        <authorList>
            <consortium name="EnsemblMetazoa"/>
        </authorList>
    </citation>
    <scope>IDENTIFICATION</scope>
    <source>
        <strain evidence="7">JHB</strain>
    </source>
</reference>
<accession>B0X8L4</accession>